<reference evidence="2 3" key="1">
    <citation type="journal article" date="2012" name="J. Bacteriol.">
        <title>Genome Sequence of Radiation-Resistant Modestobacter marinus Strain BC501, a Representative Actinobacterium That Thrives on Calcareous Stone Surfaces.</title>
        <authorList>
            <person name="Normand P."/>
            <person name="Gury J."/>
            <person name="Pujic P."/>
            <person name="Chouaia B."/>
            <person name="Crotti E."/>
            <person name="Brusetti L."/>
            <person name="Daffonchio D."/>
            <person name="Vacherie B."/>
            <person name="Barbe V."/>
            <person name="Medigue C."/>
            <person name="Calteau A."/>
            <person name="Ghodhbane-Gtari F."/>
            <person name="Essoussi I."/>
            <person name="Nouioui I."/>
            <person name="Abbassi-Ghozzi I."/>
            <person name="Gtari M."/>
        </authorList>
    </citation>
    <scope>NUCLEOTIDE SEQUENCE [LARGE SCALE GENOMIC DNA]</scope>
    <source>
        <strain evidence="3">BC 501</strain>
    </source>
</reference>
<gene>
    <name evidence="2" type="ordered locus">MODMU_3742</name>
</gene>
<evidence type="ECO:0000256" key="1">
    <source>
        <dbReference type="SAM" id="MobiDB-lite"/>
    </source>
</evidence>
<evidence type="ECO:0000313" key="2">
    <source>
        <dbReference type="EMBL" id="CCH89150.1"/>
    </source>
</evidence>
<dbReference type="KEGG" id="mmar:MODMU_3742"/>
<evidence type="ECO:0000313" key="3">
    <source>
        <dbReference type="Proteomes" id="UP000006461"/>
    </source>
</evidence>
<proteinExistence type="predicted"/>
<accession>I4F0I7</accession>
<dbReference type="AlphaFoldDB" id="I4F0I7"/>
<dbReference type="HOGENOM" id="CLU_3027332_0_0_11"/>
<keyword evidence="3" id="KW-1185">Reference proteome</keyword>
<dbReference type="STRING" id="477641.MODMU_3742"/>
<feature type="region of interest" description="Disordered" evidence="1">
    <location>
        <begin position="1"/>
        <end position="55"/>
    </location>
</feature>
<feature type="compositionally biased region" description="Polar residues" evidence="1">
    <location>
        <begin position="1"/>
        <end position="11"/>
    </location>
</feature>
<dbReference type="Proteomes" id="UP000006461">
    <property type="component" value="Chromosome"/>
</dbReference>
<dbReference type="EMBL" id="FO203431">
    <property type="protein sequence ID" value="CCH89150.1"/>
    <property type="molecule type" value="Genomic_DNA"/>
</dbReference>
<protein>
    <submittedName>
        <fullName evidence="2">Uncharacterized protein</fullName>
    </submittedName>
</protein>
<name>I4F0I7_MODI5</name>
<sequence>MDFENALQTVTGPAGRLLSRRPRPGLSMTSPEGLSPGGEAESHRLSALEQPPFTS</sequence>
<organism evidence="2 3">
    <name type="scientific">Modestobacter italicus (strain DSM 44449 / CECT 9708 / BC 501)</name>
    <dbReference type="NCBI Taxonomy" id="2732864"/>
    <lineage>
        <taxon>Bacteria</taxon>
        <taxon>Bacillati</taxon>
        <taxon>Actinomycetota</taxon>
        <taxon>Actinomycetes</taxon>
        <taxon>Geodermatophilales</taxon>
        <taxon>Geodermatophilaceae</taxon>
        <taxon>Modestobacter</taxon>
    </lineage>
</organism>